<reference evidence="2 3" key="1">
    <citation type="submission" date="2014-05" db="EMBL/GenBank/DDBJ databases">
        <title>Novel Listeriaceae from food processing environments.</title>
        <authorList>
            <person name="den Bakker H.C."/>
        </authorList>
    </citation>
    <scope>NUCLEOTIDE SEQUENCE [LARGE SCALE GENOMIC DNA]</scope>
    <source>
        <strain evidence="2 3">FSL A5-0281</strain>
    </source>
</reference>
<sequence length="212" mass="24522">MRGLVSFSIVGSAICMFFLVALNFFLTPTLDWSIYPCIALLLWPLSMYFVYRQNLKQFAWFTSLVFLILLTVINLRETPDVLWVLYAAYPLVFWPVFTMLGKRAYTMTVAIIGAVVTSLYYALLNIAFSPDAPWVIAIIFAVGWWPLSLYHARKGSFFAYSVQASIWVSAFMIGMNWAFSPSVIWAIYPIFAVVWWPLSMYFFRAKHHMHSL</sequence>
<keyword evidence="1" id="KW-1133">Transmembrane helix</keyword>
<feature type="transmembrane region" description="Helical" evidence="1">
    <location>
        <begin position="81"/>
        <end position="100"/>
    </location>
</feature>
<dbReference type="AlphaFoldDB" id="A0A099VXX0"/>
<dbReference type="OrthoDB" id="2360867at2"/>
<evidence type="ECO:0000313" key="3">
    <source>
        <dbReference type="Proteomes" id="UP000029844"/>
    </source>
</evidence>
<dbReference type="eggNOG" id="ENOG502ZNDE">
    <property type="taxonomic scope" value="Bacteria"/>
</dbReference>
<keyword evidence="3" id="KW-1185">Reference proteome</keyword>
<dbReference type="STRING" id="1552123.EP57_16610"/>
<gene>
    <name evidence="2" type="ORF">EP57_16610</name>
</gene>
<proteinExistence type="predicted"/>
<evidence type="ECO:0000313" key="2">
    <source>
        <dbReference type="EMBL" id="KGL37647.1"/>
    </source>
</evidence>
<feature type="transmembrane region" description="Helical" evidence="1">
    <location>
        <begin position="107"/>
        <end position="128"/>
    </location>
</feature>
<feature type="transmembrane region" description="Helical" evidence="1">
    <location>
        <begin position="157"/>
        <end position="179"/>
    </location>
</feature>
<feature type="transmembrane region" description="Helical" evidence="1">
    <location>
        <begin position="58"/>
        <end position="75"/>
    </location>
</feature>
<feature type="transmembrane region" description="Helical" evidence="1">
    <location>
        <begin position="134"/>
        <end position="150"/>
    </location>
</feature>
<name>A0A099VXX0_9LIST</name>
<keyword evidence="1" id="KW-0812">Transmembrane</keyword>
<accession>A0A099VXX0</accession>
<organism evidence="2 3">
    <name type="scientific">Listeria booriae</name>
    <dbReference type="NCBI Taxonomy" id="1552123"/>
    <lineage>
        <taxon>Bacteria</taxon>
        <taxon>Bacillati</taxon>
        <taxon>Bacillota</taxon>
        <taxon>Bacilli</taxon>
        <taxon>Bacillales</taxon>
        <taxon>Listeriaceae</taxon>
        <taxon>Listeria</taxon>
    </lineage>
</organism>
<comment type="caution">
    <text evidence="2">The sequence shown here is derived from an EMBL/GenBank/DDBJ whole genome shotgun (WGS) entry which is preliminary data.</text>
</comment>
<keyword evidence="1" id="KW-0472">Membrane</keyword>
<feature type="transmembrane region" description="Helical" evidence="1">
    <location>
        <begin position="185"/>
        <end position="203"/>
    </location>
</feature>
<dbReference type="GeneID" id="58718951"/>
<dbReference type="Proteomes" id="UP000029844">
    <property type="component" value="Unassembled WGS sequence"/>
</dbReference>
<protein>
    <submittedName>
        <fullName evidence="2">Uncharacterized protein</fullName>
    </submittedName>
</protein>
<evidence type="ECO:0000256" key="1">
    <source>
        <dbReference type="SAM" id="Phobius"/>
    </source>
</evidence>
<dbReference type="RefSeq" id="WP_036088419.1">
    <property type="nucleotide sequence ID" value="NZ_CBCSHQ010000016.1"/>
</dbReference>
<feature type="transmembrane region" description="Helical" evidence="1">
    <location>
        <begin position="7"/>
        <end position="26"/>
    </location>
</feature>
<feature type="transmembrane region" description="Helical" evidence="1">
    <location>
        <begin position="32"/>
        <end position="51"/>
    </location>
</feature>
<dbReference type="EMBL" id="JNFA01000031">
    <property type="protein sequence ID" value="KGL37647.1"/>
    <property type="molecule type" value="Genomic_DNA"/>
</dbReference>